<name>F3YZU7_DESAF</name>
<dbReference type="InterPro" id="IPR006685">
    <property type="entry name" value="MscS_channel_2nd"/>
</dbReference>
<evidence type="ECO:0000256" key="8">
    <source>
        <dbReference type="SAM" id="Phobius"/>
    </source>
</evidence>
<dbReference type="InterPro" id="IPR045275">
    <property type="entry name" value="MscS_archaea/bacteria_type"/>
</dbReference>
<accession>F3YZU7</accession>
<dbReference type="InterPro" id="IPR007055">
    <property type="entry name" value="BON_dom"/>
</dbReference>
<dbReference type="eggNOG" id="COG0668">
    <property type="taxonomic scope" value="Bacteria"/>
</dbReference>
<dbReference type="KEGG" id="daf:Desaf_2583"/>
<evidence type="ECO:0000256" key="9">
    <source>
        <dbReference type="SAM" id="SignalP"/>
    </source>
</evidence>
<protein>
    <submittedName>
        <fullName evidence="11">MscS Mechanosensitive ion channel</fullName>
    </submittedName>
</protein>
<organism evidence="11 12">
    <name type="scientific">Desulfocurvibacter africanus subsp. africanus str. Walvis Bay</name>
    <dbReference type="NCBI Taxonomy" id="690850"/>
    <lineage>
        <taxon>Bacteria</taxon>
        <taxon>Pseudomonadati</taxon>
        <taxon>Thermodesulfobacteriota</taxon>
        <taxon>Desulfovibrionia</taxon>
        <taxon>Desulfovibrionales</taxon>
        <taxon>Desulfovibrionaceae</taxon>
        <taxon>Desulfocurvibacter</taxon>
    </lineage>
</organism>
<dbReference type="Pfam" id="PF00924">
    <property type="entry name" value="MS_channel_2nd"/>
    <property type="match status" value="1"/>
</dbReference>
<keyword evidence="9" id="KW-0732">Signal</keyword>
<dbReference type="InterPro" id="IPR023408">
    <property type="entry name" value="MscS_beta-dom_sf"/>
</dbReference>
<feature type="chain" id="PRO_5003308854" evidence="9">
    <location>
        <begin position="26"/>
        <end position="440"/>
    </location>
</feature>
<dbReference type="STRING" id="690850.Desaf_2583"/>
<feature type="domain" description="BON" evidence="10">
    <location>
        <begin position="51"/>
        <end position="117"/>
    </location>
</feature>
<evidence type="ECO:0000313" key="11">
    <source>
        <dbReference type="EMBL" id="EGJ50902.1"/>
    </source>
</evidence>
<dbReference type="AlphaFoldDB" id="F3YZU7"/>
<dbReference type="Pfam" id="PF04972">
    <property type="entry name" value="BON"/>
    <property type="match status" value="1"/>
</dbReference>
<keyword evidence="12" id="KW-1185">Reference proteome</keyword>
<evidence type="ECO:0000259" key="10">
    <source>
        <dbReference type="PROSITE" id="PS50914"/>
    </source>
</evidence>
<keyword evidence="5 8" id="KW-1133">Transmembrane helix</keyword>
<gene>
    <name evidence="11" type="ORF">Desaf_2583</name>
</gene>
<dbReference type="Pfam" id="PF21082">
    <property type="entry name" value="MS_channel_3rd"/>
    <property type="match status" value="1"/>
</dbReference>
<comment type="similarity">
    <text evidence="2">Belongs to the MscS (TC 1.A.23) family.</text>
</comment>
<feature type="signal peptide" evidence="9">
    <location>
        <begin position="1"/>
        <end position="25"/>
    </location>
</feature>
<dbReference type="Gene3D" id="2.30.30.60">
    <property type="match status" value="1"/>
</dbReference>
<keyword evidence="6 8" id="KW-0472">Membrane</keyword>
<dbReference type="PANTHER" id="PTHR30221:SF1">
    <property type="entry name" value="SMALL-CONDUCTANCE MECHANOSENSITIVE CHANNEL"/>
    <property type="match status" value="1"/>
</dbReference>
<proteinExistence type="inferred from homology"/>
<dbReference type="InterPro" id="IPR011066">
    <property type="entry name" value="MscS_channel_C_sf"/>
</dbReference>
<evidence type="ECO:0000313" key="12">
    <source>
        <dbReference type="Proteomes" id="UP000007844"/>
    </source>
</evidence>
<evidence type="ECO:0000256" key="1">
    <source>
        <dbReference type="ARBA" id="ARBA00004651"/>
    </source>
</evidence>
<evidence type="ECO:0000256" key="7">
    <source>
        <dbReference type="SAM" id="MobiDB-lite"/>
    </source>
</evidence>
<dbReference type="InterPro" id="IPR049278">
    <property type="entry name" value="MS_channel_C"/>
</dbReference>
<dbReference type="PANTHER" id="PTHR30221">
    <property type="entry name" value="SMALL-CONDUCTANCE MECHANOSENSITIVE CHANNEL"/>
    <property type="match status" value="1"/>
</dbReference>
<feature type="transmembrane region" description="Helical" evidence="8">
    <location>
        <begin position="179"/>
        <end position="200"/>
    </location>
</feature>
<dbReference type="SUPFAM" id="SSF50182">
    <property type="entry name" value="Sm-like ribonucleoproteins"/>
    <property type="match status" value="1"/>
</dbReference>
<feature type="compositionally biased region" description="Basic and acidic residues" evidence="7">
    <location>
        <begin position="424"/>
        <end position="440"/>
    </location>
</feature>
<dbReference type="GO" id="GO:0005886">
    <property type="term" value="C:plasma membrane"/>
    <property type="evidence" value="ECO:0007669"/>
    <property type="project" value="UniProtKB-SubCell"/>
</dbReference>
<dbReference type="SUPFAM" id="SSF82689">
    <property type="entry name" value="Mechanosensitive channel protein MscS (YggB), C-terminal domain"/>
    <property type="match status" value="1"/>
</dbReference>
<evidence type="ECO:0000256" key="3">
    <source>
        <dbReference type="ARBA" id="ARBA00022475"/>
    </source>
</evidence>
<feature type="transmembrane region" description="Helical" evidence="8">
    <location>
        <begin position="206"/>
        <end position="225"/>
    </location>
</feature>
<dbReference type="RefSeq" id="WP_014260597.1">
    <property type="nucleotide sequence ID" value="NC_016629.1"/>
</dbReference>
<dbReference type="PROSITE" id="PS50914">
    <property type="entry name" value="BON"/>
    <property type="match status" value="1"/>
</dbReference>
<comment type="subcellular location">
    <subcellularLocation>
        <location evidence="1">Cell membrane</location>
        <topology evidence="1">Multi-pass membrane protein</topology>
    </subcellularLocation>
</comment>
<dbReference type="HOGENOM" id="CLU_037945_7_0_7"/>
<dbReference type="Proteomes" id="UP000007844">
    <property type="component" value="Chromosome"/>
</dbReference>
<feature type="region of interest" description="Disordered" evidence="7">
    <location>
        <begin position="397"/>
        <end position="440"/>
    </location>
</feature>
<keyword evidence="4 8" id="KW-0812">Transmembrane</keyword>
<feature type="transmembrane region" description="Helical" evidence="8">
    <location>
        <begin position="136"/>
        <end position="158"/>
    </location>
</feature>
<sequence precursor="true">MRRWRLAVLLAAAFITAMPASVITAQDVPPVLGELDDGGEQPAAIPLQAVPDELLESRLNAVFANIPDYRDIRAEARGGVVRLTGRTDNLAGAKEAERLASRLEGVAFVVDEMHIEPQVDIRFEPMVRKLESAIEGLLRLLPVLALALAVVGAFWLLGRAIARWDWLFSRLSGKRLRQYFLRALVSRLMLLVGIVLGLYVLDLAALVGAIIGAAGLIGLALGFAFRDIAENYLAGFLLSSRSLFSVGDRVDICAHEGKLVRMGMRELILMTYEGNHVRIPNAEVFRSVTVNYSRNPQRECNFSVGVDTGEDLDHVRAVGCGALAGMTGVLHDPEPFMRVEDFGDYAMLVRFHVWVDQRTYSFRKVRSEAKRILKLALDEAGIRMPSPQREITLRRAGERARDAGAGQKARNPVAEAARQVDVSPEEHIRRQIDEEITRSL</sequence>
<evidence type="ECO:0000256" key="4">
    <source>
        <dbReference type="ARBA" id="ARBA00022692"/>
    </source>
</evidence>
<dbReference type="EMBL" id="CP003221">
    <property type="protein sequence ID" value="EGJ50902.1"/>
    <property type="molecule type" value="Genomic_DNA"/>
</dbReference>
<dbReference type="GO" id="GO:0008381">
    <property type="term" value="F:mechanosensitive monoatomic ion channel activity"/>
    <property type="evidence" value="ECO:0007669"/>
    <property type="project" value="InterPro"/>
</dbReference>
<dbReference type="Gene3D" id="3.30.1340.30">
    <property type="match status" value="1"/>
</dbReference>
<dbReference type="InterPro" id="IPR010920">
    <property type="entry name" value="LSM_dom_sf"/>
</dbReference>
<reference evidence="11 12" key="1">
    <citation type="journal article" date="2011" name="J. Bacteriol.">
        <title>Genome sequence of the mercury-methylating and pleomorphic Desulfovibrio africanus Strain Walvis Bay.</title>
        <authorList>
            <person name="Brown S.D."/>
            <person name="Wall J.D."/>
            <person name="Kucken A.M."/>
            <person name="Gilmour C.C."/>
            <person name="Podar M."/>
            <person name="Brandt C.C."/>
            <person name="Teshima H."/>
            <person name="Detter J.C."/>
            <person name="Han C.S."/>
            <person name="Land M.L."/>
            <person name="Lucas S."/>
            <person name="Han J."/>
            <person name="Pennacchio L."/>
            <person name="Nolan M."/>
            <person name="Pitluck S."/>
            <person name="Woyke T."/>
            <person name="Goodwin L."/>
            <person name="Palumbo A.V."/>
            <person name="Elias D.A."/>
        </authorList>
    </citation>
    <scope>NUCLEOTIDE SEQUENCE [LARGE SCALE GENOMIC DNA]</scope>
    <source>
        <strain evidence="11 12">Walvis Bay</strain>
    </source>
</reference>
<keyword evidence="3" id="KW-1003">Cell membrane</keyword>
<evidence type="ECO:0000256" key="2">
    <source>
        <dbReference type="ARBA" id="ARBA00008017"/>
    </source>
</evidence>
<evidence type="ECO:0000256" key="6">
    <source>
        <dbReference type="ARBA" id="ARBA00023136"/>
    </source>
</evidence>
<evidence type="ECO:0000256" key="5">
    <source>
        <dbReference type="ARBA" id="ARBA00022989"/>
    </source>
</evidence>
<dbReference type="Gene3D" id="3.30.70.100">
    <property type="match status" value="1"/>
</dbReference>
<dbReference type="Gene3D" id="1.10.287.1260">
    <property type="match status" value="1"/>
</dbReference>